<protein>
    <submittedName>
        <fullName evidence="1">Uncharacterized protein</fullName>
    </submittedName>
</protein>
<name>A0AAV4MYL3_CAEEX</name>
<gene>
    <name evidence="1" type="ORF">CEXT_168501</name>
</gene>
<evidence type="ECO:0000313" key="1">
    <source>
        <dbReference type="EMBL" id="GIX76079.1"/>
    </source>
</evidence>
<dbReference type="Proteomes" id="UP001054945">
    <property type="component" value="Unassembled WGS sequence"/>
</dbReference>
<reference evidence="1 2" key="1">
    <citation type="submission" date="2021-06" db="EMBL/GenBank/DDBJ databases">
        <title>Caerostris extrusa draft genome.</title>
        <authorList>
            <person name="Kono N."/>
            <person name="Arakawa K."/>
        </authorList>
    </citation>
    <scope>NUCLEOTIDE SEQUENCE [LARGE SCALE GENOMIC DNA]</scope>
</reference>
<dbReference type="EMBL" id="BPLR01020224">
    <property type="protein sequence ID" value="GIX76079.1"/>
    <property type="molecule type" value="Genomic_DNA"/>
</dbReference>
<proteinExistence type="predicted"/>
<keyword evidence="2" id="KW-1185">Reference proteome</keyword>
<comment type="caution">
    <text evidence="1">The sequence shown here is derived from an EMBL/GenBank/DDBJ whole genome shotgun (WGS) entry which is preliminary data.</text>
</comment>
<evidence type="ECO:0000313" key="2">
    <source>
        <dbReference type="Proteomes" id="UP001054945"/>
    </source>
</evidence>
<accession>A0AAV4MYL3</accession>
<organism evidence="1 2">
    <name type="scientific">Caerostris extrusa</name>
    <name type="common">Bark spider</name>
    <name type="synonym">Caerostris bankana</name>
    <dbReference type="NCBI Taxonomy" id="172846"/>
    <lineage>
        <taxon>Eukaryota</taxon>
        <taxon>Metazoa</taxon>
        <taxon>Ecdysozoa</taxon>
        <taxon>Arthropoda</taxon>
        <taxon>Chelicerata</taxon>
        <taxon>Arachnida</taxon>
        <taxon>Araneae</taxon>
        <taxon>Araneomorphae</taxon>
        <taxon>Entelegynae</taxon>
        <taxon>Araneoidea</taxon>
        <taxon>Araneidae</taxon>
        <taxon>Caerostris</taxon>
    </lineage>
</organism>
<dbReference type="AlphaFoldDB" id="A0AAV4MYL3"/>
<sequence>MHSRGPFVQIHLQPSLLLKGEANLIYKQVKNNISETCGNPLKPQSDFNNELQSRRRVTMPLLSDAGERKVDFCRGLLDQSLNGIGEANLIYKQPKNNISETCDNPLKPQRDFKNELPSHRRVTMPLLSDAGERKLKLPKPDWLMW</sequence>